<evidence type="ECO:0000256" key="2">
    <source>
        <dbReference type="ARBA" id="ARBA00022692"/>
    </source>
</evidence>
<dbReference type="NCBIfam" id="TIGR03144">
    <property type="entry name" value="cytochr_II_ccsB"/>
    <property type="match status" value="1"/>
</dbReference>
<dbReference type="GO" id="GO:0005886">
    <property type="term" value="C:plasma membrane"/>
    <property type="evidence" value="ECO:0007669"/>
    <property type="project" value="TreeGrafter"/>
</dbReference>
<feature type="transmembrane region" description="Helical" evidence="6">
    <location>
        <begin position="122"/>
        <end position="144"/>
    </location>
</feature>
<feature type="transmembrane region" description="Helical" evidence="6">
    <location>
        <begin position="293"/>
        <end position="308"/>
    </location>
</feature>
<dbReference type="GO" id="GO:0017004">
    <property type="term" value="P:cytochrome complex assembly"/>
    <property type="evidence" value="ECO:0007669"/>
    <property type="project" value="UniProtKB-KW"/>
</dbReference>
<dbReference type="EMBL" id="AXCW01000160">
    <property type="protein sequence ID" value="EYR62841.1"/>
    <property type="molecule type" value="Genomic_DNA"/>
</dbReference>
<feature type="transmembrane region" description="Helical" evidence="6">
    <location>
        <begin position="151"/>
        <end position="175"/>
    </location>
</feature>
<gene>
    <name evidence="8" type="ORF">N866_04810</name>
</gene>
<dbReference type="InterPro" id="IPR017562">
    <property type="entry name" value="Cyt_c_biogenesis_CcsA"/>
</dbReference>
<dbReference type="Pfam" id="PF01578">
    <property type="entry name" value="Cytochrom_C_asm"/>
    <property type="match status" value="1"/>
</dbReference>
<feature type="transmembrane region" description="Helical" evidence="6">
    <location>
        <begin position="187"/>
        <end position="213"/>
    </location>
</feature>
<keyword evidence="2 6" id="KW-0812">Transmembrane</keyword>
<evidence type="ECO:0000259" key="7">
    <source>
        <dbReference type="Pfam" id="PF01578"/>
    </source>
</evidence>
<dbReference type="GO" id="GO:0020037">
    <property type="term" value="F:heme binding"/>
    <property type="evidence" value="ECO:0007669"/>
    <property type="project" value="InterPro"/>
</dbReference>
<comment type="subcellular location">
    <subcellularLocation>
        <location evidence="1">Membrane</location>
        <topology evidence="1">Multi-pass membrane protein</topology>
    </subcellularLocation>
</comment>
<evidence type="ECO:0000256" key="1">
    <source>
        <dbReference type="ARBA" id="ARBA00004141"/>
    </source>
</evidence>
<feature type="transmembrane region" description="Helical" evidence="6">
    <location>
        <begin position="94"/>
        <end position="116"/>
    </location>
</feature>
<evidence type="ECO:0000256" key="3">
    <source>
        <dbReference type="ARBA" id="ARBA00022748"/>
    </source>
</evidence>
<keyword evidence="9" id="KW-1185">Reference proteome</keyword>
<sequence length="350" mass="36963">MTLGELSHIIVWGATAAYAVALLAFSFDLASLADRVGATRRDGAVPVSAGAARATTASAAVGTVTAASTLTDARPTGRLAVPVDGGGPRRAASIGMAVTVVGLLLHVVGAVTRGLAAGRVPWANMYEFTLVGTLVTIVTFLALCRTRDLRFLGSFVLGLTTVALGVSLVGFYTPAAGVEPALQSPWLVIHVSIATISTGLFTVAFAASGLQLLKDSREARLRTADGDAAVAGRGLAGSAWRWLDVLPSLRDLEALSFRINAVGFVLWTFTLIAGAIWAEAAWGRYWGWDPKEVWSFVVWVVYAAYLHARTTRGWSGRRAAWFSLVGYATVIFNYTAVNLVFQGLHSYSGV</sequence>
<keyword evidence="5 6" id="KW-0472">Membrane</keyword>
<protein>
    <submittedName>
        <fullName evidence="8">Cytochrome C biogenesis protein CcsB</fullName>
    </submittedName>
</protein>
<feature type="transmembrane region" description="Helical" evidence="6">
    <location>
        <begin position="259"/>
        <end position="278"/>
    </location>
</feature>
<dbReference type="AlphaFoldDB" id="A0A021VNW9"/>
<evidence type="ECO:0000313" key="9">
    <source>
        <dbReference type="Proteomes" id="UP000019753"/>
    </source>
</evidence>
<dbReference type="Proteomes" id="UP000019753">
    <property type="component" value="Unassembled WGS sequence"/>
</dbReference>
<dbReference type="InterPro" id="IPR045062">
    <property type="entry name" value="Cyt_c_biogenesis_CcsA/CcmC"/>
</dbReference>
<proteinExistence type="predicted"/>
<evidence type="ECO:0000256" key="4">
    <source>
        <dbReference type="ARBA" id="ARBA00022989"/>
    </source>
</evidence>
<feature type="transmembrane region" description="Helical" evidence="6">
    <location>
        <begin position="6"/>
        <end position="25"/>
    </location>
</feature>
<dbReference type="OrthoDB" id="9814290at2"/>
<dbReference type="InterPro" id="IPR002541">
    <property type="entry name" value="Cyt_c_assembly"/>
</dbReference>
<reference evidence="8 9" key="1">
    <citation type="submission" date="2014-01" db="EMBL/GenBank/DDBJ databases">
        <title>Actinotalea ferrariae CF5-4.</title>
        <authorList>
            <person name="Chen F."/>
            <person name="Li Y."/>
            <person name="Wang G."/>
        </authorList>
    </citation>
    <scope>NUCLEOTIDE SEQUENCE [LARGE SCALE GENOMIC DNA]</scope>
    <source>
        <strain evidence="8 9">CF5-4</strain>
    </source>
</reference>
<feature type="transmembrane region" description="Helical" evidence="6">
    <location>
        <begin position="320"/>
        <end position="341"/>
    </location>
</feature>
<keyword evidence="4 6" id="KW-1133">Transmembrane helix</keyword>
<name>A0A021VNW9_9CELL</name>
<evidence type="ECO:0000313" key="8">
    <source>
        <dbReference type="EMBL" id="EYR62841.1"/>
    </source>
</evidence>
<dbReference type="PANTHER" id="PTHR30071:SF1">
    <property type="entry name" value="CYTOCHROME B_B6 PROTEIN-RELATED"/>
    <property type="match status" value="1"/>
</dbReference>
<accession>A0A021VNW9</accession>
<dbReference type="RefSeq" id="WP_034227055.1">
    <property type="nucleotide sequence ID" value="NZ_AXCW01000160.1"/>
</dbReference>
<evidence type="ECO:0000256" key="5">
    <source>
        <dbReference type="ARBA" id="ARBA00023136"/>
    </source>
</evidence>
<dbReference type="PANTHER" id="PTHR30071">
    <property type="entry name" value="HEME EXPORTER PROTEIN C"/>
    <property type="match status" value="1"/>
</dbReference>
<comment type="caution">
    <text evidence="8">The sequence shown here is derived from an EMBL/GenBank/DDBJ whole genome shotgun (WGS) entry which is preliminary data.</text>
</comment>
<keyword evidence="3" id="KW-0201">Cytochrome c-type biogenesis</keyword>
<evidence type="ECO:0000256" key="6">
    <source>
        <dbReference type="SAM" id="Phobius"/>
    </source>
</evidence>
<organism evidence="8 9">
    <name type="scientific">Actinotalea ferrariae CF5-4</name>
    <dbReference type="NCBI Taxonomy" id="948458"/>
    <lineage>
        <taxon>Bacteria</taxon>
        <taxon>Bacillati</taxon>
        <taxon>Actinomycetota</taxon>
        <taxon>Actinomycetes</taxon>
        <taxon>Micrococcales</taxon>
        <taxon>Cellulomonadaceae</taxon>
        <taxon>Actinotalea</taxon>
    </lineage>
</organism>
<feature type="domain" description="Cytochrome c assembly protein" evidence="7">
    <location>
        <begin position="122"/>
        <end position="345"/>
    </location>
</feature>